<dbReference type="PANTHER" id="PTHR34978">
    <property type="entry name" value="POSSIBLE SENSOR-TRANSDUCER PROTEIN BLAR"/>
    <property type="match status" value="1"/>
</dbReference>
<keyword evidence="1" id="KW-0472">Membrane</keyword>
<organism evidence="4 5">
    <name type="scientific">Cochleicola gelatinilyticus</name>
    <dbReference type="NCBI Taxonomy" id="1763537"/>
    <lineage>
        <taxon>Bacteria</taxon>
        <taxon>Pseudomonadati</taxon>
        <taxon>Bacteroidota</taxon>
        <taxon>Flavobacteriia</taxon>
        <taxon>Flavobacteriales</taxon>
        <taxon>Flavobacteriaceae</taxon>
        <taxon>Cochleicola</taxon>
    </lineage>
</organism>
<proteinExistence type="predicted"/>
<evidence type="ECO:0000313" key="4">
    <source>
        <dbReference type="EMBL" id="OAB77993.1"/>
    </source>
</evidence>
<feature type="transmembrane region" description="Helical" evidence="1">
    <location>
        <begin position="108"/>
        <end position="133"/>
    </location>
</feature>
<dbReference type="Proteomes" id="UP000077013">
    <property type="component" value="Unassembled WGS sequence"/>
</dbReference>
<evidence type="ECO:0000313" key="5">
    <source>
        <dbReference type="Proteomes" id="UP000077013"/>
    </source>
</evidence>
<evidence type="ECO:0008006" key="6">
    <source>
        <dbReference type="Google" id="ProtNLM"/>
    </source>
</evidence>
<dbReference type="Pfam" id="PF13349">
    <property type="entry name" value="DUF4097"/>
    <property type="match status" value="1"/>
</dbReference>
<sequence length="570" mass="64581">MIPYLLHSTILLSVLYVFYLLVLRKETFYKLNRIILLGIIIASTTLPFLRVPQQLSINKELSNKVTLFNWKSDANSIVTVPTKENREETEATSLIPENDTTTYSLSQILWYAYFGGIALFFIGFLIQFLLLLYKKSRLESIKDGAIKIYELTDNSPPFSFYKWIFINPTLYNNDTYEQIIAHEKVHINQYHSIDMLIAELGIIIFWFNPLMWSLKKSISNNLEFLTDNELIMVGVEPESYQMSLLKVSVPQHPLNFTTNYNQSILQKRITMMNSKKSSAQSSWKYLVLVPMLLLSVSILNATYLPTNNTLGSDTLSTATENKIHREIITKELKFSNKSKNNVLSISNITGAIHIQAFDGDVVKIEIEKVISATSDKELQRGIDEINILTTEDNNGQFVYLDSPQAKYNKLNNELSFQNDCNGKPCFDYTFQMHYTIKVPQGINLNLRTVNGGDILVKDVNTNTIMVNHISGSINLENVSGATNAYTISGGIKASYAENPTQSSTFTTTSGHIELALQNDLDANISYEIQDGKVISEFDSQKTNKHSLKIGKANVDYNFKILSGNVYLNKN</sequence>
<feature type="domain" description="DUF4097" evidence="3">
    <location>
        <begin position="450"/>
        <end position="567"/>
    </location>
</feature>
<keyword evidence="1" id="KW-1133">Transmembrane helix</keyword>
<dbReference type="EMBL" id="LRXL01000045">
    <property type="protein sequence ID" value="OAB77993.1"/>
    <property type="molecule type" value="Genomic_DNA"/>
</dbReference>
<dbReference type="Pfam" id="PF05569">
    <property type="entry name" value="Peptidase_M56"/>
    <property type="match status" value="1"/>
</dbReference>
<accession>A0A167GX18</accession>
<protein>
    <recommendedName>
        <fullName evidence="6">Peptidase M56 domain-containing protein</fullName>
    </recommendedName>
</protein>
<comment type="caution">
    <text evidence="4">The sequence shown here is derived from an EMBL/GenBank/DDBJ whole genome shotgun (WGS) entry which is preliminary data.</text>
</comment>
<dbReference type="AlphaFoldDB" id="A0A167GX18"/>
<dbReference type="CDD" id="cd07341">
    <property type="entry name" value="M56_BlaR1_MecR1_like"/>
    <property type="match status" value="1"/>
</dbReference>
<feature type="domain" description="Peptidase M56" evidence="2">
    <location>
        <begin position="171"/>
        <end position="271"/>
    </location>
</feature>
<dbReference type="OrthoDB" id="1522859at2"/>
<feature type="transmembrane region" description="Helical" evidence="1">
    <location>
        <begin position="285"/>
        <end position="304"/>
    </location>
</feature>
<dbReference type="InterPro" id="IPR008756">
    <property type="entry name" value="Peptidase_M56"/>
</dbReference>
<feature type="transmembrane region" description="Helical" evidence="1">
    <location>
        <begin position="6"/>
        <end position="22"/>
    </location>
</feature>
<name>A0A167GX18_9FLAO</name>
<feature type="transmembrane region" description="Helical" evidence="1">
    <location>
        <begin position="34"/>
        <end position="51"/>
    </location>
</feature>
<reference evidence="4 5" key="1">
    <citation type="submission" date="2016-02" db="EMBL/GenBank/DDBJ databases">
        <title>Ulvibacter sp. LPB0005, isolated from Thais luteostoma.</title>
        <authorList>
            <person name="Shin S.-K."/>
            <person name="Yi H."/>
        </authorList>
    </citation>
    <scope>NUCLEOTIDE SEQUENCE [LARGE SCALE GENOMIC DNA]</scope>
    <source>
        <strain evidence="4 5">LPB0005</strain>
    </source>
</reference>
<evidence type="ECO:0000259" key="2">
    <source>
        <dbReference type="Pfam" id="PF05569"/>
    </source>
</evidence>
<dbReference type="InterPro" id="IPR052173">
    <property type="entry name" value="Beta-lactam_resp_regulator"/>
</dbReference>
<keyword evidence="1" id="KW-0812">Transmembrane</keyword>
<dbReference type="InterPro" id="IPR025164">
    <property type="entry name" value="Toastrack_DUF4097"/>
</dbReference>
<keyword evidence="5" id="KW-1185">Reference proteome</keyword>
<gene>
    <name evidence="4" type="ORF">ULVI_10920</name>
</gene>
<dbReference type="PANTHER" id="PTHR34978:SF3">
    <property type="entry name" value="SLR0241 PROTEIN"/>
    <property type="match status" value="1"/>
</dbReference>
<evidence type="ECO:0000256" key="1">
    <source>
        <dbReference type="SAM" id="Phobius"/>
    </source>
</evidence>
<evidence type="ECO:0000259" key="3">
    <source>
        <dbReference type="Pfam" id="PF13349"/>
    </source>
</evidence>
<dbReference type="STRING" id="1763537.ULVI_10920"/>